<proteinExistence type="predicted"/>
<keyword evidence="2" id="KW-1185">Reference proteome</keyword>
<name>A0ABN9TLT3_9DINO</name>
<evidence type="ECO:0000313" key="1">
    <source>
        <dbReference type="EMBL" id="CAK0846965.1"/>
    </source>
</evidence>
<accession>A0ABN9TLT3</accession>
<dbReference type="EMBL" id="CAUYUJ010014860">
    <property type="protein sequence ID" value="CAK0846965.1"/>
    <property type="molecule type" value="Genomic_DNA"/>
</dbReference>
<organism evidence="1 2">
    <name type="scientific">Prorocentrum cordatum</name>
    <dbReference type="NCBI Taxonomy" id="2364126"/>
    <lineage>
        <taxon>Eukaryota</taxon>
        <taxon>Sar</taxon>
        <taxon>Alveolata</taxon>
        <taxon>Dinophyceae</taxon>
        <taxon>Prorocentrales</taxon>
        <taxon>Prorocentraceae</taxon>
        <taxon>Prorocentrum</taxon>
    </lineage>
</organism>
<evidence type="ECO:0000313" key="2">
    <source>
        <dbReference type="Proteomes" id="UP001189429"/>
    </source>
</evidence>
<comment type="caution">
    <text evidence="1">The sequence shown here is derived from an EMBL/GenBank/DDBJ whole genome shotgun (WGS) entry which is preliminary data.</text>
</comment>
<dbReference type="Proteomes" id="UP001189429">
    <property type="component" value="Unassembled WGS sequence"/>
</dbReference>
<protein>
    <submittedName>
        <fullName evidence="1">Uncharacterized protein</fullName>
    </submittedName>
</protein>
<sequence>MKASWPPEGLGEFTKEHISAECARCLAEKLGPPPTWPTAIGGKNPNAPIKLDSGFERNVDTTTIKADAGKVAAKAAAVEAVAPWLEEAGFAGDWWGTESRDPLSRFFTIEVNGSKVGLVDAAPFQVWRNRQQLKSFEQDKAEIRALMSDQGGVAPFARESLILQASLPEWEQEWGAPTGGCDRDASSVGVLGLRNTCSKVITAAADPDSVFFPDRLRSIVMSAEYNMVNEPGSRGVFLNNCYLGLHGPLEVLSRVAVFSLMQRKSAPDAVCSTDEREDVNLMECLLAAGVEQREEVRALAEKDCNRDGHWQSPEWEECTGPEAAFHPFKTVEEHTACLNRALAR</sequence>
<gene>
    <name evidence="1" type="ORF">PCOR1329_LOCUS40313</name>
</gene>
<reference evidence="1" key="1">
    <citation type="submission" date="2023-10" db="EMBL/GenBank/DDBJ databases">
        <authorList>
            <person name="Chen Y."/>
            <person name="Shah S."/>
            <person name="Dougan E. K."/>
            <person name="Thang M."/>
            <person name="Chan C."/>
        </authorList>
    </citation>
    <scope>NUCLEOTIDE SEQUENCE [LARGE SCALE GENOMIC DNA]</scope>
</reference>